<accession>A0AAD5XHU6</accession>
<sequence length="499" mass="53259">MFGRPLIQRGRTLALYHPPHTAPTSGTGATGAGSTTGTSSLASSSSSSHTLGDLLEREQEQEHEYEHEQEIAFERQGLGLGVTGSVALGLGLVAGHVARNHNHRDYAQYHASHRCDCACDHDAATAMPAPVPTAAAASPAAPAPTSTPTAFISAISSISTPTSPSQQPLQIRENQSRGHRPVSSFPVRPAYPVYPVPPLHPLHPHRHSHNPLFRHSLAAKNSLNSLAAYSLLATDSLTITAPASATNTSPATDNSPAATSLAAHSVSVATSSQIVHNSLDSAILNFTKISKNFANLSVHLLNFADTVFDHNPSNTASNNNNDTESSQAFTARRNSTSILKNPSRASQPKSLKTLETLLIFMIQNNIPTKASNSGSISTSNKNHENLNSNRLSLKTPKSRIENTYNRLLENAARHGSLLAKYNLAVRCVHQGLLEKAFGLFAEIVSCYSSFCPDLESLEAVKYNENAAAPSAFSQAPQVYHDALWNLQILLREGIGSSSS</sequence>
<feature type="region of interest" description="Disordered" evidence="1">
    <location>
        <begin position="311"/>
        <end position="347"/>
    </location>
</feature>
<feature type="compositionally biased region" description="Low complexity" evidence="1">
    <location>
        <begin position="311"/>
        <end position="326"/>
    </location>
</feature>
<dbReference type="Proteomes" id="UP001211907">
    <property type="component" value="Unassembled WGS sequence"/>
</dbReference>
<reference evidence="2" key="1">
    <citation type="submission" date="2020-05" db="EMBL/GenBank/DDBJ databases">
        <title>Phylogenomic resolution of chytrid fungi.</title>
        <authorList>
            <person name="Stajich J.E."/>
            <person name="Amses K."/>
            <person name="Simmons R."/>
            <person name="Seto K."/>
            <person name="Myers J."/>
            <person name="Bonds A."/>
            <person name="Quandt C.A."/>
            <person name="Barry K."/>
            <person name="Liu P."/>
            <person name="Grigoriev I."/>
            <person name="Longcore J.E."/>
            <person name="James T.Y."/>
        </authorList>
    </citation>
    <scope>NUCLEOTIDE SEQUENCE</scope>
    <source>
        <strain evidence="2">JEL0513</strain>
    </source>
</reference>
<name>A0AAD5XHU6_9FUNG</name>
<evidence type="ECO:0000256" key="1">
    <source>
        <dbReference type="SAM" id="MobiDB-lite"/>
    </source>
</evidence>
<feature type="compositionally biased region" description="Low complexity" evidence="1">
    <location>
        <begin position="22"/>
        <end position="52"/>
    </location>
</feature>
<proteinExistence type="predicted"/>
<feature type="compositionally biased region" description="Polar residues" evidence="1">
    <location>
        <begin position="327"/>
        <end position="347"/>
    </location>
</feature>
<protein>
    <submittedName>
        <fullName evidence="2">Uncharacterized protein</fullName>
    </submittedName>
</protein>
<feature type="region of interest" description="Disordered" evidence="1">
    <location>
        <begin position="370"/>
        <end position="389"/>
    </location>
</feature>
<feature type="region of interest" description="Disordered" evidence="1">
    <location>
        <begin position="15"/>
        <end position="65"/>
    </location>
</feature>
<keyword evidence="3" id="KW-1185">Reference proteome</keyword>
<dbReference type="EMBL" id="JADGJH010000443">
    <property type="protein sequence ID" value="KAJ3128919.1"/>
    <property type="molecule type" value="Genomic_DNA"/>
</dbReference>
<evidence type="ECO:0000313" key="2">
    <source>
        <dbReference type="EMBL" id="KAJ3128919.1"/>
    </source>
</evidence>
<gene>
    <name evidence="2" type="ORF">HK100_008904</name>
</gene>
<dbReference type="AlphaFoldDB" id="A0AAD5XHU6"/>
<comment type="caution">
    <text evidence="2">The sequence shown here is derived from an EMBL/GenBank/DDBJ whole genome shotgun (WGS) entry which is preliminary data.</text>
</comment>
<organism evidence="2 3">
    <name type="scientific">Physocladia obscura</name>
    <dbReference type="NCBI Taxonomy" id="109957"/>
    <lineage>
        <taxon>Eukaryota</taxon>
        <taxon>Fungi</taxon>
        <taxon>Fungi incertae sedis</taxon>
        <taxon>Chytridiomycota</taxon>
        <taxon>Chytridiomycota incertae sedis</taxon>
        <taxon>Chytridiomycetes</taxon>
        <taxon>Chytridiales</taxon>
        <taxon>Chytriomycetaceae</taxon>
        <taxon>Physocladia</taxon>
    </lineage>
</organism>
<evidence type="ECO:0000313" key="3">
    <source>
        <dbReference type="Proteomes" id="UP001211907"/>
    </source>
</evidence>
<feature type="compositionally biased region" description="Basic and acidic residues" evidence="1">
    <location>
        <begin position="54"/>
        <end position="65"/>
    </location>
</feature>
<feature type="region of interest" description="Disordered" evidence="1">
    <location>
        <begin position="158"/>
        <end position="186"/>
    </location>
</feature>